<evidence type="ECO:0000256" key="1">
    <source>
        <dbReference type="ARBA" id="ARBA00022741"/>
    </source>
</evidence>
<dbReference type="PROSITE" id="PS51718">
    <property type="entry name" value="G_DYNAMIN_2"/>
    <property type="match status" value="1"/>
</dbReference>
<keyword evidence="1" id="KW-0547">Nucleotide-binding</keyword>
<keyword evidence="6" id="KW-1185">Reference proteome</keyword>
<dbReference type="SUPFAM" id="SSF52540">
    <property type="entry name" value="P-loop containing nucleoside triphosphate hydrolases"/>
    <property type="match status" value="1"/>
</dbReference>
<dbReference type="InterPro" id="IPR000375">
    <property type="entry name" value="Dynamin_stalk"/>
</dbReference>
<dbReference type="InterPro" id="IPR030381">
    <property type="entry name" value="G_DYNAMIN_dom"/>
</dbReference>
<keyword evidence="2" id="KW-0342">GTP-binding</keyword>
<evidence type="ECO:0000313" key="6">
    <source>
        <dbReference type="Proteomes" id="UP000799772"/>
    </source>
</evidence>
<proteinExistence type="predicted"/>
<feature type="domain" description="GED" evidence="3">
    <location>
        <begin position="618"/>
        <end position="707"/>
    </location>
</feature>
<dbReference type="AlphaFoldDB" id="A0A9P4IID1"/>
<protein>
    <submittedName>
        <fullName evidence="5">Uncharacterized protein</fullName>
    </submittedName>
</protein>
<dbReference type="EMBL" id="ML978123">
    <property type="protein sequence ID" value="KAF2101654.1"/>
    <property type="molecule type" value="Genomic_DNA"/>
</dbReference>
<dbReference type="InterPro" id="IPR022812">
    <property type="entry name" value="Dynamin"/>
</dbReference>
<dbReference type="InterPro" id="IPR001401">
    <property type="entry name" value="Dynamin_GTPase"/>
</dbReference>
<dbReference type="Gene3D" id="3.40.50.300">
    <property type="entry name" value="P-loop containing nucleotide triphosphate hydrolases"/>
    <property type="match status" value="1"/>
</dbReference>
<dbReference type="GO" id="GO:0005525">
    <property type="term" value="F:GTP binding"/>
    <property type="evidence" value="ECO:0007669"/>
    <property type="project" value="InterPro"/>
</dbReference>
<reference evidence="5" key="1">
    <citation type="journal article" date="2020" name="Stud. Mycol.">
        <title>101 Dothideomycetes genomes: a test case for predicting lifestyles and emergence of pathogens.</title>
        <authorList>
            <person name="Haridas S."/>
            <person name="Albert R."/>
            <person name="Binder M."/>
            <person name="Bloem J."/>
            <person name="Labutti K."/>
            <person name="Salamov A."/>
            <person name="Andreopoulos B."/>
            <person name="Baker S."/>
            <person name="Barry K."/>
            <person name="Bills G."/>
            <person name="Bluhm B."/>
            <person name="Cannon C."/>
            <person name="Castanera R."/>
            <person name="Culley D."/>
            <person name="Daum C."/>
            <person name="Ezra D."/>
            <person name="Gonzalez J."/>
            <person name="Henrissat B."/>
            <person name="Kuo A."/>
            <person name="Liang C."/>
            <person name="Lipzen A."/>
            <person name="Lutzoni F."/>
            <person name="Magnuson J."/>
            <person name="Mondo S."/>
            <person name="Nolan M."/>
            <person name="Ohm R."/>
            <person name="Pangilinan J."/>
            <person name="Park H.-J."/>
            <person name="Ramirez L."/>
            <person name="Alfaro M."/>
            <person name="Sun H."/>
            <person name="Tritt A."/>
            <person name="Yoshinaga Y."/>
            <person name="Zwiers L.-H."/>
            <person name="Turgeon B."/>
            <person name="Goodwin S."/>
            <person name="Spatafora J."/>
            <person name="Crous P."/>
            <person name="Grigoriev I."/>
        </authorList>
    </citation>
    <scope>NUCLEOTIDE SEQUENCE</scope>
    <source>
        <strain evidence="5">CBS 133067</strain>
    </source>
</reference>
<dbReference type="GO" id="GO:0000266">
    <property type="term" value="P:mitochondrial fission"/>
    <property type="evidence" value="ECO:0007669"/>
    <property type="project" value="TreeGrafter"/>
</dbReference>
<dbReference type="GO" id="GO:0003924">
    <property type="term" value="F:GTPase activity"/>
    <property type="evidence" value="ECO:0007669"/>
    <property type="project" value="InterPro"/>
</dbReference>
<dbReference type="OrthoDB" id="415706at2759"/>
<evidence type="ECO:0000259" key="4">
    <source>
        <dbReference type="PROSITE" id="PS51718"/>
    </source>
</evidence>
<dbReference type="PANTHER" id="PTHR11566:SF66">
    <property type="entry name" value="INTERFERON-INDUCED GTP-BINDING PROTEIN MX"/>
    <property type="match status" value="1"/>
</dbReference>
<dbReference type="GO" id="GO:0008017">
    <property type="term" value="F:microtubule binding"/>
    <property type="evidence" value="ECO:0007669"/>
    <property type="project" value="TreeGrafter"/>
</dbReference>
<sequence length="707" mass="80430">MVTDRSQHAAFESLQSAQASKALDLLVELEKVGLDRVIALPRMVVCGDQSSGKSSVLEAITGIPFPRDQELCTRFATEAILSRSDTESITVEIGPHSRRSPEEASRLHAFRRTMKCFDELPGVIEQASEEMGLNLAGRTASFAKDKLQVKICGPQLPNLAVVDLPGLIHATGQDQSANDIRFCEGLMNEYIREGRTIVLAVVSAKSDWANQAILTHARRADPELKRTLGIITKPDTVLNDSRSEEKWLKIARNEEHVFHLGWHVLKNRGDDEHAFTLQQRHASEMAFFASGSWARLEPEHRGIETLRERLAHILHEHLKEELPKVQIEIQNSLTATQSSISKLGTSRGSSGEQRRYINAVDVNARDLIRAAVDNRLTYDLEFFDIHEPESGPESSVNSNRPRSATDALNRLFMKAMSERGHMYELYHIIYSFARRATDGTRNGDEYSMMRLQLPFLMTPDEAQAWVFKKYQHIRGTEFPGVINADLVSELFREQSKPWKSIAEAHILNVKALILKFLRQALQHVAVNDVQERLFEQVHKAYKKRVDAAFLELNRIIEDKDERAIAYSQYLKNKAEIIQARKDNARMHRLFEANRGNIETPGATMTALRRLELPAESSTAKALDLMLVYYNNYLKYFIDTVTVQVIDRHLVRDLHKVLLDPKPISQLTDEEIARLAKEPACIAKARERLGERRKLLEDSLDKFDAFMI</sequence>
<dbReference type="InterPro" id="IPR020850">
    <property type="entry name" value="GED_dom"/>
</dbReference>
<dbReference type="CDD" id="cd08771">
    <property type="entry name" value="DLP_1"/>
    <property type="match status" value="1"/>
</dbReference>
<dbReference type="GO" id="GO:0005874">
    <property type="term" value="C:microtubule"/>
    <property type="evidence" value="ECO:0007669"/>
    <property type="project" value="TreeGrafter"/>
</dbReference>
<evidence type="ECO:0000256" key="2">
    <source>
        <dbReference type="ARBA" id="ARBA00023134"/>
    </source>
</evidence>
<dbReference type="Pfam" id="PF01031">
    <property type="entry name" value="Dynamin_M"/>
    <property type="match status" value="1"/>
</dbReference>
<dbReference type="GO" id="GO:0005739">
    <property type="term" value="C:mitochondrion"/>
    <property type="evidence" value="ECO:0007669"/>
    <property type="project" value="TreeGrafter"/>
</dbReference>
<dbReference type="InterPro" id="IPR027417">
    <property type="entry name" value="P-loop_NTPase"/>
</dbReference>
<feature type="domain" description="Dynamin-type G" evidence="4">
    <location>
        <begin position="37"/>
        <end position="323"/>
    </location>
</feature>
<dbReference type="PANTHER" id="PTHR11566">
    <property type="entry name" value="DYNAMIN"/>
    <property type="match status" value="1"/>
</dbReference>
<gene>
    <name evidence="5" type="ORF">NA57DRAFT_33973</name>
</gene>
<dbReference type="Pfam" id="PF00350">
    <property type="entry name" value="Dynamin_N"/>
    <property type="match status" value="1"/>
</dbReference>
<dbReference type="FunFam" id="3.40.50.300:FF:001425">
    <property type="entry name" value="Dynamin GTPase, putative"/>
    <property type="match status" value="1"/>
</dbReference>
<dbReference type="GO" id="GO:0016559">
    <property type="term" value="P:peroxisome fission"/>
    <property type="evidence" value="ECO:0007669"/>
    <property type="project" value="TreeGrafter"/>
</dbReference>
<dbReference type="SMART" id="SM00053">
    <property type="entry name" value="DYNc"/>
    <property type="match status" value="1"/>
</dbReference>
<comment type="caution">
    <text evidence="5">The sequence shown here is derived from an EMBL/GenBank/DDBJ whole genome shotgun (WGS) entry which is preliminary data.</text>
</comment>
<organism evidence="5 6">
    <name type="scientific">Rhizodiscina lignyota</name>
    <dbReference type="NCBI Taxonomy" id="1504668"/>
    <lineage>
        <taxon>Eukaryota</taxon>
        <taxon>Fungi</taxon>
        <taxon>Dikarya</taxon>
        <taxon>Ascomycota</taxon>
        <taxon>Pezizomycotina</taxon>
        <taxon>Dothideomycetes</taxon>
        <taxon>Pleosporomycetidae</taxon>
        <taxon>Aulographales</taxon>
        <taxon>Rhizodiscinaceae</taxon>
        <taxon>Rhizodiscina</taxon>
    </lineage>
</organism>
<dbReference type="InterPro" id="IPR045063">
    <property type="entry name" value="Dynamin_N"/>
</dbReference>
<dbReference type="Proteomes" id="UP000799772">
    <property type="component" value="Unassembled WGS sequence"/>
</dbReference>
<dbReference type="GO" id="GO:0048312">
    <property type="term" value="P:intracellular distribution of mitochondria"/>
    <property type="evidence" value="ECO:0007669"/>
    <property type="project" value="TreeGrafter"/>
</dbReference>
<dbReference type="GO" id="GO:0016020">
    <property type="term" value="C:membrane"/>
    <property type="evidence" value="ECO:0007669"/>
    <property type="project" value="TreeGrafter"/>
</dbReference>
<evidence type="ECO:0000313" key="5">
    <source>
        <dbReference type="EMBL" id="KAF2101654.1"/>
    </source>
</evidence>
<evidence type="ECO:0000259" key="3">
    <source>
        <dbReference type="PROSITE" id="PS51388"/>
    </source>
</evidence>
<dbReference type="PROSITE" id="PS51388">
    <property type="entry name" value="GED"/>
    <property type="match status" value="1"/>
</dbReference>
<accession>A0A9P4IID1</accession>
<name>A0A9P4IID1_9PEZI</name>
<dbReference type="PRINTS" id="PR00195">
    <property type="entry name" value="DYNAMIN"/>
</dbReference>
<dbReference type="GO" id="GO:0006897">
    <property type="term" value="P:endocytosis"/>
    <property type="evidence" value="ECO:0007669"/>
    <property type="project" value="TreeGrafter"/>
</dbReference>